<dbReference type="AlphaFoldDB" id="A0A7Y9LTJ3"/>
<keyword evidence="3" id="KW-1185">Reference proteome</keyword>
<name>A0A7Y9LTJ3_9MICC</name>
<comment type="caution">
    <text evidence="2">The sequence shown here is derived from an EMBL/GenBank/DDBJ whole genome shotgun (WGS) entry which is preliminary data.</text>
</comment>
<protein>
    <submittedName>
        <fullName evidence="2">Uncharacterized protein</fullName>
    </submittedName>
</protein>
<accession>A0A7Y9LTJ3</accession>
<gene>
    <name evidence="2" type="ORF">FHU41_001543</name>
</gene>
<evidence type="ECO:0000313" key="2">
    <source>
        <dbReference type="EMBL" id="NYE95322.1"/>
    </source>
</evidence>
<reference evidence="2 3" key="1">
    <citation type="submission" date="2020-07" db="EMBL/GenBank/DDBJ databases">
        <title>Sequencing the genomes of 1000 actinobacteria strains.</title>
        <authorList>
            <person name="Klenk H.-P."/>
        </authorList>
    </citation>
    <scope>NUCLEOTIDE SEQUENCE [LARGE SCALE GENOMIC DNA]</scope>
    <source>
        <strain evidence="2 3">DSM 102047</strain>
    </source>
</reference>
<sequence length="199" mass="20360">MTSFRTFSGFAVLLLATCLVGCTATAPSVSSGSSSTATTGTVSSTTASAGSVQTLDCSNPIGHASSSVDLVDGTETLSVVALGFKVGQIVSLDEAFGEQGFRFAKVGLAVHTGLTFELSVRADWQDRARIGWNNSGNTPTRTEKFPGCKPGAPGAEWVVFPGGFWVKAPACIPLVVTISTETITVPVPIGKACDPGDAL</sequence>
<proteinExistence type="predicted"/>
<feature type="chain" id="PRO_5038473391" evidence="1">
    <location>
        <begin position="27"/>
        <end position="199"/>
    </location>
</feature>
<feature type="signal peptide" evidence="1">
    <location>
        <begin position="1"/>
        <end position="26"/>
    </location>
</feature>
<dbReference type="Proteomes" id="UP000521748">
    <property type="component" value="Unassembled WGS sequence"/>
</dbReference>
<keyword evidence="1" id="KW-0732">Signal</keyword>
<organism evidence="2 3">
    <name type="scientific">Psychromicrobium silvestre</name>
    <dbReference type="NCBI Taxonomy" id="1645614"/>
    <lineage>
        <taxon>Bacteria</taxon>
        <taxon>Bacillati</taxon>
        <taxon>Actinomycetota</taxon>
        <taxon>Actinomycetes</taxon>
        <taxon>Micrococcales</taxon>
        <taxon>Micrococcaceae</taxon>
        <taxon>Psychromicrobium</taxon>
    </lineage>
</organism>
<dbReference type="EMBL" id="JACBYQ010000001">
    <property type="protein sequence ID" value="NYE95322.1"/>
    <property type="molecule type" value="Genomic_DNA"/>
</dbReference>
<dbReference type="RefSeq" id="WP_179388970.1">
    <property type="nucleotide sequence ID" value="NZ_JACBYQ010000001.1"/>
</dbReference>
<evidence type="ECO:0000313" key="3">
    <source>
        <dbReference type="Proteomes" id="UP000521748"/>
    </source>
</evidence>
<evidence type="ECO:0000256" key="1">
    <source>
        <dbReference type="SAM" id="SignalP"/>
    </source>
</evidence>